<evidence type="ECO:0000256" key="1">
    <source>
        <dbReference type="SAM" id="SignalP"/>
    </source>
</evidence>
<dbReference type="AlphaFoldDB" id="A0A1Z4LJ67"/>
<dbReference type="EMBL" id="AP018227">
    <property type="protein sequence ID" value="BAY81272.1"/>
    <property type="molecule type" value="Genomic_DNA"/>
</dbReference>
<evidence type="ECO:0000313" key="3">
    <source>
        <dbReference type="Proteomes" id="UP000218418"/>
    </source>
</evidence>
<name>A0A1Z4LJ67_9CYAN</name>
<feature type="signal peptide" evidence="1">
    <location>
        <begin position="1"/>
        <end position="30"/>
    </location>
</feature>
<sequence length="237" mass="27403">MSKYLKSCFGLGLISIAIALGMSSENPAIAQVRRPRQNIIRRWVNSIWGRRPKRSLGARSNIVAVSPGLIDTITVWHDKPMFLWHSSSKNQQARLIVRERNSEETLWEQDVNIANRKAFYQGQPLEPGKNYQWKLTGTTSSIPWTNFQIMPENQRAQIKADLQRLEQKSLTDNTSEETAKIKAEYFLNRSINQSNEYLWSDGLQALYQVKQPSTDFIKNRQQLITNILTPVRTSRKK</sequence>
<keyword evidence="1" id="KW-0732">Signal</keyword>
<accession>A0A1Z4LJ67</accession>
<evidence type="ECO:0008006" key="4">
    <source>
        <dbReference type="Google" id="ProtNLM"/>
    </source>
</evidence>
<keyword evidence="3" id="KW-1185">Reference proteome</keyword>
<gene>
    <name evidence="2" type="ORF">NIES267_07480</name>
</gene>
<dbReference type="Proteomes" id="UP000218418">
    <property type="component" value="Chromosome"/>
</dbReference>
<organism evidence="2 3">
    <name type="scientific">Calothrix parasitica NIES-267</name>
    <dbReference type="NCBI Taxonomy" id="1973488"/>
    <lineage>
        <taxon>Bacteria</taxon>
        <taxon>Bacillati</taxon>
        <taxon>Cyanobacteriota</taxon>
        <taxon>Cyanophyceae</taxon>
        <taxon>Nostocales</taxon>
        <taxon>Calotrichaceae</taxon>
        <taxon>Calothrix</taxon>
    </lineage>
</organism>
<feature type="chain" id="PRO_5013187567" description="DUF928 domain-containing protein" evidence="1">
    <location>
        <begin position="31"/>
        <end position="237"/>
    </location>
</feature>
<protein>
    <recommendedName>
        <fullName evidence="4">DUF928 domain-containing protein</fullName>
    </recommendedName>
</protein>
<reference evidence="2 3" key="1">
    <citation type="submission" date="2017-06" db="EMBL/GenBank/DDBJ databases">
        <title>Genome sequencing of cyanobaciteial culture collection at National Institute for Environmental Studies (NIES).</title>
        <authorList>
            <person name="Hirose Y."/>
            <person name="Shimura Y."/>
            <person name="Fujisawa T."/>
            <person name="Nakamura Y."/>
            <person name="Kawachi M."/>
        </authorList>
    </citation>
    <scope>NUCLEOTIDE SEQUENCE [LARGE SCALE GENOMIC DNA]</scope>
    <source>
        <strain evidence="2 3">NIES-267</strain>
    </source>
</reference>
<proteinExistence type="predicted"/>
<evidence type="ECO:0000313" key="2">
    <source>
        <dbReference type="EMBL" id="BAY81272.1"/>
    </source>
</evidence>
<dbReference type="OrthoDB" id="468489at2"/>